<feature type="transmembrane region" description="Helical" evidence="1">
    <location>
        <begin position="43"/>
        <end position="63"/>
    </location>
</feature>
<dbReference type="AlphaFoldDB" id="A0A4R7C8C4"/>
<evidence type="ECO:0000313" key="4">
    <source>
        <dbReference type="Proteomes" id="UP000295122"/>
    </source>
</evidence>
<reference evidence="3 4" key="1">
    <citation type="submission" date="2019-03" db="EMBL/GenBank/DDBJ databases">
        <title>Genomic Encyclopedia of Type Strains, Phase IV (KMG-IV): sequencing the most valuable type-strain genomes for metagenomic binning, comparative biology and taxonomic classification.</title>
        <authorList>
            <person name="Goeker M."/>
        </authorList>
    </citation>
    <scope>NUCLEOTIDE SEQUENCE [LARGE SCALE GENOMIC DNA]</scope>
    <source>
        <strain evidence="3 4">DSM 25903</strain>
    </source>
</reference>
<dbReference type="InterPro" id="IPR037185">
    <property type="entry name" value="EmrE-like"/>
</dbReference>
<keyword evidence="1" id="KW-0472">Membrane</keyword>
<feature type="transmembrane region" description="Helical" evidence="1">
    <location>
        <begin position="16"/>
        <end position="37"/>
    </location>
</feature>
<feature type="transmembrane region" description="Helical" evidence="1">
    <location>
        <begin position="102"/>
        <end position="121"/>
    </location>
</feature>
<feature type="transmembrane region" description="Helical" evidence="1">
    <location>
        <begin position="250"/>
        <end position="269"/>
    </location>
</feature>
<keyword evidence="1" id="KW-0812">Transmembrane</keyword>
<dbReference type="SUPFAM" id="SSF103481">
    <property type="entry name" value="Multidrug resistance efflux transporter EmrE"/>
    <property type="match status" value="1"/>
</dbReference>
<evidence type="ECO:0000259" key="2">
    <source>
        <dbReference type="Pfam" id="PF00892"/>
    </source>
</evidence>
<keyword evidence="4" id="KW-1185">Reference proteome</keyword>
<sequence>MVGDGGISRQDQRRGAVYASMVVLLFAGFVLVSRAGLSTALTLLDIAALRFGVGAILLAPLLLGHGFGGIRPGQVLVLATLGGLGFALLAYAGFALTPSSHGGVLIHGTLALTTAVLIWLFRLPRSRVGQGVGLAIIAAGVAAMAWDGRVSGGDWMLVGDLCLIGASFCWSGYGLYVRRLGLSALQAAAIVTTTSAVVFLPIYLMLPGKMLFEAGWWDILVQGAFQGAVIGAGSVFVYTRAVVLLGPEQVSLFTAAVPALALVGGLVLLGEVPGTAAVIGVALVTIGMIAAFRPPVR</sequence>
<dbReference type="RefSeq" id="WP_133768125.1">
    <property type="nucleotide sequence ID" value="NZ_SNZR01000011.1"/>
</dbReference>
<dbReference type="EMBL" id="SNZR01000011">
    <property type="protein sequence ID" value="TDR93096.1"/>
    <property type="molecule type" value="Genomic_DNA"/>
</dbReference>
<feature type="transmembrane region" description="Helical" evidence="1">
    <location>
        <begin position="158"/>
        <end position="177"/>
    </location>
</feature>
<gene>
    <name evidence="3" type="ORF">EV668_0349</name>
</gene>
<evidence type="ECO:0000256" key="1">
    <source>
        <dbReference type="SAM" id="Phobius"/>
    </source>
</evidence>
<dbReference type="InterPro" id="IPR000620">
    <property type="entry name" value="EamA_dom"/>
</dbReference>
<organism evidence="3 4">
    <name type="scientific">Enterovirga rhinocerotis</name>
    <dbReference type="NCBI Taxonomy" id="1339210"/>
    <lineage>
        <taxon>Bacteria</taxon>
        <taxon>Pseudomonadati</taxon>
        <taxon>Pseudomonadota</taxon>
        <taxon>Alphaproteobacteria</taxon>
        <taxon>Hyphomicrobiales</taxon>
        <taxon>Methylobacteriaceae</taxon>
        <taxon>Enterovirga</taxon>
    </lineage>
</organism>
<feature type="transmembrane region" description="Helical" evidence="1">
    <location>
        <begin position="216"/>
        <end position="238"/>
    </location>
</feature>
<accession>A0A4R7C8C4</accession>
<evidence type="ECO:0000313" key="3">
    <source>
        <dbReference type="EMBL" id="TDR93096.1"/>
    </source>
</evidence>
<dbReference type="Pfam" id="PF00892">
    <property type="entry name" value="EamA"/>
    <property type="match status" value="1"/>
</dbReference>
<protein>
    <submittedName>
        <fullName evidence="3">EamA-like transporter family protein</fullName>
    </submittedName>
</protein>
<dbReference type="OrthoDB" id="7743310at2"/>
<dbReference type="GO" id="GO:0016020">
    <property type="term" value="C:membrane"/>
    <property type="evidence" value="ECO:0007669"/>
    <property type="project" value="InterPro"/>
</dbReference>
<keyword evidence="1" id="KW-1133">Transmembrane helix</keyword>
<dbReference type="Proteomes" id="UP000295122">
    <property type="component" value="Unassembled WGS sequence"/>
</dbReference>
<feature type="transmembrane region" description="Helical" evidence="1">
    <location>
        <begin position="184"/>
        <end position="204"/>
    </location>
</feature>
<feature type="transmembrane region" description="Helical" evidence="1">
    <location>
        <begin position="275"/>
        <end position="292"/>
    </location>
</feature>
<feature type="transmembrane region" description="Helical" evidence="1">
    <location>
        <begin position="75"/>
        <end position="96"/>
    </location>
</feature>
<feature type="transmembrane region" description="Helical" evidence="1">
    <location>
        <begin position="128"/>
        <end position="146"/>
    </location>
</feature>
<name>A0A4R7C8C4_9HYPH</name>
<feature type="domain" description="EamA" evidence="2">
    <location>
        <begin position="158"/>
        <end position="290"/>
    </location>
</feature>
<proteinExistence type="predicted"/>
<comment type="caution">
    <text evidence="3">The sequence shown here is derived from an EMBL/GenBank/DDBJ whole genome shotgun (WGS) entry which is preliminary data.</text>
</comment>